<keyword evidence="1" id="KW-0812">Transmembrane</keyword>
<evidence type="ECO:0000313" key="2">
    <source>
        <dbReference type="EMBL" id="KIM51706.1"/>
    </source>
</evidence>
<organism evidence="2 3">
    <name type="scientific">Scleroderma citrinum Foug A</name>
    <dbReference type="NCBI Taxonomy" id="1036808"/>
    <lineage>
        <taxon>Eukaryota</taxon>
        <taxon>Fungi</taxon>
        <taxon>Dikarya</taxon>
        <taxon>Basidiomycota</taxon>
        <taxon>Agaricomycotina</taxon>
        <taxon>Agaricomycetes</taxon>
        <taxon>Agaricomycetidae</taxon>
        <taxon>Boletales</taxon>
        <taxon>Sclerodermatineae</taxon>
        <taxon>Sclerodermataceae</taxon>
        <taxon>Scleroderma</taxon>
    </lineage>
</organism>
<dbReference type="HOGENOM" id="CLU_2868917_0_0_1"/>
<dbReference type="STRING" id="1036808.A0A0C3D6K9"/>
<dbReference type="AlphaFoldDB" id="A0A0C3D6K9"/>
<dbReference type="EMBL" id="KN822244">
    <property type="protein sequence ID" value="KIM51706.1"/>
    <property type="molecule type" value="Genomic_DNA"/>
</dbReference>
<reference evidence="2 3" key="1">
    <citation type="submission" date="2014-04" db="EMBL/GenBank/DDBJ databases">
        <authorList>
            <consortium name="DOE Joint Genome Institute"/>
            <person name="Kuo A."/>
            <person name="Kohler A."/>
            <person name="Nagy L.G."/>
            <person name="Floudas D."/>
            <person name="Copeland A."/>
            <person name="Barry K.W."/>
            <person name="Cichocki N."/>
            <person name="Veneault-Fourrey C."/>
            <person name="LaButti K."/>
            <person name="Lindquist E.A."/>
            <person name="Lipzen A."/>
            <person name="Lundell T."/>
            <person name="Morin E."/>
            <person name="Murat C."/>
            <person name="Sun H."/>
            <person name="Tunlid A."/>
            <person name="Henrissat B."/>
            <person name="Grigoriev I.V."/>
            <person name="Hibbett D.S."/>
            <person name="Martin F."/>
            <person name="Nordberg H.P."/>
            <person name="Cantor M.N."/>
            <person name="Hua S.X."/>
        </authorList>
    </citation>
    <scope>NUCLEOTIDE SEQUENCE [LARGE SCALE GENOMIC DNA]</scope>
    <source>
        <strain evidence="2 3">Foug A</strain>
    </source>
</reference>
<keyword evidence="3" id="KW-1185">Reference proteome</keyword>
<keyword evidence="1" id="KW-0472">Membrane</keyword>
<feature type="transmembrane region" description="Helical" evidence="1">
    <location>
        <begin position="12"/>
        <end position="37"/>
    </location>
</feature>
<evidence type="ECO:0000313" key="3">
    <source>
        <dbReference type="Proteomes" id="UP000053989"/>
    </source>
</evidence>
<dbReference type="Proteomes" id="UP000053989">
    <property type="component" value="Unassembled WGS sequence"/>
</dbReference>
<dbReference type="OrthoDB" id="2152029at2759"/>
<accession>A0A0C3D6K9</accession>
<gene>
    <name evidence="2" type="ORF">SCLCIDRAFT_1224275</name>
</gene>
<reference evidence="3" key="2">
    <citation type="submission" date="2015-01" db="EMBL/GenBank/DDBJ databases">
        <title>Evolutionary Origins and Diversification of the Mycorrhizal Mutualists.</title>
        <authorList>
            <consortium name="DOE Joint Genome Institute"/>
            <consortium name="Mycorrhizal Genomics Consortium"/>
            <person name="Kohler A."/>
            <person name="Kuo A."/>
            <person name="Nagy L.G."/>
            <person name="Floudas D."/>
            <person name="Copeland A."/>
            <person name="Barry K.W."/>
            <person name="Cichocki N."/>
            <person name="Veneault-Fourrey C."/>
            <person name="LaButti K."/>
            <person name="Lindquist E.A."/>
            <person name="Lipzen A."/>
            <person name="Lundell T."/>
            <person name="Morin E."/>
            <person name="Murat C."/>
            <person name="Riley R."/>
            <person name="Ohm R."/>
            <person name="Sun H."/>
            <person name="Tunlid A."/>
            <person name="Henrissat B."/>
            <person name="Grigoriev I.V."/>
            <person name="Hibbett D.S."/>
            <person name="Martin F."/>
        </authorList>
    </citation>
    <scope>NUCLEOTIDE SEQUENCE [LARGE SCALE GENOMIC DNA]</scope>
    <source>
        <strain evidence="3">Foug A</strain>
    </source>
</reference>
<name>A0A0C3D6K9_9AGAM</name>
<evidence type="ECO:0000256" key="1">
    <source>
        <dbReference type="SAM" id="Phobius"/>
    </source>
</evidence>
<protein>
    <submittedName>
        <fullName evidence="2">Uncharacterized protein</fullName>
    </submittedName>
</protein>
<dbReference type="InParanoid" id="A0A0C3D6K9"/>
<sequence length="64" mass="7676">MALKYAKQPWQTLYITFELITILFILLPVWSITYLFIRPRPTWSWTHAMIVAFRQRFSTLASVV</sequence>
<keyword evidence="1" id="KW-1133">Transmembrane helix</keyword>
<proteinExistence type="predicted"/>